<reference evidence="9" key="1">
    <citation type="journal article" date="2014" name="Int. J. Syst. Evol. Microbiol.">
        <title>Complete genome sequence of Corynebacterium casei LMG S-19264T (=DSM 44701T), isolated from a smear-ripened cheese.</title>
        <authorList>
            <consortium name="US DOE Joint Genome Institute (JGI-PGF)"/>
            <person name="Walter F."/>
            <person name="Albersmeier A."/>
            <person name="Kalinowski J."/>
            <person name="Ruckert C."/>
        </authorList>
    </citation>
    <scope>NUCLEOTIDE SEQUENCE</scope>
    <source>
        <strain evidence="9">CGMCC 4.7679</strain>
    </source>
</reference>
<evidence type="ECO:0000313" key="10">
    <source>
        <dbReference type="Proteomes" id="UP000658656"/>
    </source>
</evidence>
<dbReference type="InterPro" id="IPR002467">
    <property type="entry name" value="Pept_M24A_MAP1"/>
</dbReference>
<dbReference type="EMBL" id="BNAV01000002">
    <property type="protein sequence ID" value="GHF46904.1"/>
    <property type="molecule type" value="Genomic_DNA"/>
</dbReference>
<keyword evidence="5 6" id="KW-0378">Hydrolase</keyword>
<dbReference type="HAMAP" id="MF_01974">
    <property type="entry name" value="MetAP_1"/>
    <property type="match status" value="1"/>
</dbReference>
<comment type="subunit">
    <text evidence="6">Monomer.</text>
</comment>
<feature type="domain" description="Peptidase M24" evidence="8">
    <location>
        <begin position="12"/>
        <end position="246"/>
    </location>
</feature>
<evidence type="ECO:0000256" key="4">
    <source>
        <dbReference type="ARBA" id="ARBA00022723"/>
    </source>
</evidence>
<dbReference type="GO" id="GO:0005829">
    <property type="term" value="C:cytosol"/>
    <property type="evidence" value="ECO:0007669"/>
    <property type="project" value="TreeGrafter"/>
</dbReference>
<dbReference type="Gene3D" id="3.90.230.10">
    <property type="entry name" value="Creatinase/methionine aminopeptidase superfamily"/>
    <property type="match status" value="1"/>
</dbReference>
<dbReference type="SUPFAM" id="SSF55920">
    <property type="entry name" value="Creatinase/aminopeptidase"/>
    <property type="match status" value="1"/>
</dbReference>
<feature type="binding site" evidence="6">
    <location>
        <position position="83"/>
    </location>
    <ligand>
        <name>substrate</name>
    </ligand>
</feature>
<dbReference type="AlphaFoldDB" id="A0A8H9M958"/>
<evidence type="ECO:0000256" key="1">
    <source>
        <dbReference type="ARBA" id="ARBA00002521"/>
    </source>
</evidence>
<feature type="binding site" evidence="6">
    <location>
        <position position="111"/>
    </location>
    <ligand>
        <name>a divalent metal cation</name>
        <dbReference type="ChEBI" id="CHEBI:60240"/>
        <label>2</label>
        <note>catalytic</note>
    </ligand>
</feature>
<comment type="function">
    <text evidence="1 6">Removes the N-terminal methionine from nascent proteins. The N-terminal methionine is often cleaved when the second residue in the primary sequence is small and uncharged (Met-Ala-, Cys, Gly, Pro, Ser, Thr, or Val). Requires deformylation of the N(alpha)-formylated initiator methionine before it can be hydrolyzed.</text>
</comment>
<dbReference type="GO" id="GO:0070006">
    <property type="term" value="F:metalloaminopeptidase activity"/>
    <property type="evidence" value="ECO:0007669"/>
    <property type="project" value="UniProtKB-UniRule"/>
</dbReference>
<feature type="binding site" evidence="6">
    <location>
        <position position="239"/>
    </location>
    <ligand>
        <name>a divalent metal cation</name>
        <dbReference type="ChEBI" id="CHEBI:60240"/>
        <label>2</label>
        <note>catalytic</note>
    </ligand>
</feature>
<gene>
    <name evidence="6 9" type="primary">map</name>
    <name evidence="9" type="ORF">GCM10017566_20040</name>
</gene>
<dbReference type="Proteomes" id="UP000658656">
    <property type="component" value="Unassembled WGS sequence"/>
</dbReference>
<accession>A0A8H9M958</accession>
<sequence>MIELKTENEIAALREAGRVVARVLQAVRAQAAVGTSLLELDTLAADLLSDAGAKSSFLHYHPGFAPSPYPAVLCTSVNDAVVHGIPTDYRLADGDLLSVDFGASVDGWHGDSAISFVVGDADPADLRLIETTEQALAAGIEQAKPGNHLGDVAHPIGVIGRRAGYGLLADHGGHGVGRAMHEAPHVPNEGPAGKGMRLRPGLVLAIEPMFIAGGRDEYRYADDGWTIHSIDGTRAAHVEHTIAVTDEGPRILTAL</sequence>
<dbReference type="CDD" id="cd01086">
    <property type="entry name" value="MetAP1"/>
    <property type="match status" value="1"/>
</dbReference>
<dbReference type="GO" id="GO:0006508">
    <property type="term" value="P:proteolysis"/>
    <property type="evidence" value="ECO:0007669"/>
    <property type="project" value="UniProtKB-KW"/>
</dbReference>
<dbReference type="PANTHER" id="PTHR43330:SF27">
    <property type="entry name" value="METHIONINE AMINOPEPTIDASE"/>
    <property type="match status" value="1"/>
</dbReference>
<dbReference type="Pfam" id="PF00557">
    <property type="entry name" value="Peptidase_M24"/>
    <property type="match status" value="1"/>
</dbReference>
<reference evidence="9" key="2">
    <citation type="submission" date="2020-09" db="EMBL/GenBank/DDBJ databases">
        <authorList>
            <person name="Sun Q."/>
            <person name="Zhou Y."/>
        </authorList>
    </citation>
    <scope>NUCLEOTIDE SEQUENCE</scope>
    <source>
        <strain evidence="9">CGMCC 4.7679</strain>
    </source>
</reference>
<dbReference type="PANTHER" id="PTHR43330">
    <property type="entry name" value="METHIONINE AMINOPEPTIDASE"/>
    <property type="match status" value="1"/>
</dbReference>
<dbReference type="OrthoDB" id="9802055at2"/>
<organism evidence="9 10">
    <name type="scientific">Amycolatopsis bartoniae</name>
    <dbReference type="NCBI Taxonomy" id="941986"/>
    <lineage>
        <taxon>Bacteria</taxon>
        <taxon>Bacillati</taxon>
        <taxon>Actinomycetota</taxon>
        <taxon>Actinomycetes</taxon>
        <taxon>Pseudonocardiales</taxon>
        <taxon>Pseudonocardiaceae</taxon>
        <taxon>Amycolatopsis</taxon>
    </lineage>
</organism>
<dbReference type="InterPro" id="IPR001714">
    <property type="entry name" value="Pept_M24_MAP"/>
</dbReference>
<evidence type="ECO:0000313" key="9">
    <source>
        <dbReference type="EMBL" id="GHF46904.1"/>
    </source>
</evidence>
<comment type="cofactor">
    <cofactor evidence="6">
        <name>Co(2+)</name>
        <dbReference type="ChEBI" id="CHEBI:48828"/>
    </cofactor>
    <cofactor evidence="6">
        <name>Zn(2+)</name>
        <dbReference type="ChEBI" id="CHEBI:29105"/>
    </cofactor>
    <cofactor evidence="6">
        <name>Mn(2+)</name>
        <dbReference type="ChEBI" id="CHEBI:29035"/>
    </cofactor>
    <cofactor evidence="6">
        <name>Fe(2+)</name>
        <dbReference type="ChEBI" id="CHEBI:29033"/>
    </cofactor>
    <text evidence="6">Binds 2 divalent metal cations per subunit. Has a high-affinity and a low affinity metal-binding site. The true nature of the physiological cofactor is under debate. The enzyme is active with cobalt, zinc, manganese or divalent iron ions. Most likely, methionine aminopeptidases function as mononuclear Fe(2+)-metalloproteases under physiological conditions, and the catalytically relevant metal-binding site has been assigned to the histidine-containing high-affinity site.</text>
</comment>
<evidence type="ECO:0000256" key="2">
    <source>
        <dbReference type="ARBA" id="ARBA00022438"/>
    </source>
</evidence>
<feature type="binding site" evidence="6">
    <location>
        <position position="174"/>
    </location>
    <ligand>
        <name>a divalent metal cation</name>
        <dbReference type="ChEBI" id="CHEBI:60240"/>
        <label>2</label>
        <note>catalytic</note>
    </ligand>
</feature>
<comment type="catalytic activity">
    <reaction evidence="6 7">
        <text>Release of N-terminal amino acids, preferentially methionine, from peptides and arylamides.</text>
        <dbReference type="EC" id="3.4.11.18"/>
    </reaction>
</comment>
<dbReference type="GO" id="GO:0004239">
    <property type="term" value="F:initiator methionyl aminopeptidase activity"/>
    <property type="evidence" value="ECO:0007669"/>
    <property type="project" value="UniProtKB-UniRule"/>
</dbReference>
<evidence type="ECO:0000256" key="7">
    <source>
        <dbReference type="RuleBase" id="RU003653"/>
    </source>
</evidence>
<keyword evidence="3 6" id="KW-0645">Protease</keyword>
<name>A0A8H9M958_9PSEU</name>
<evidence type="ECO:0000256" key="6">
    <source>
        <dbReference type="HAMAP-Rule" id="MF_01974"/>
    </source>
</evidence>
<evidence type="ECO:0000256" key="5">
    <source>
        <dbReference type="ARBA" id="ARBA00022801"/>
    </source>
</evidence>
<dbReference type="RefSeq" id="WP_145937812.1">
    <property type="nucleotide sequence ID" value="NZ_BNAV01000002.1"/>
</dbReference>
<dbReference type="EC" id="3.4.11.18" evidence="6 7"/>
<feature type="binding site" evidence="6">
    <location>
        <position position="111"/>
    </location>
    <ligand>
        <name>a divalent metal cation</name>
        <dbReference type="ChEBI" id="CHEBI:60240"/>
        <label>1</label>
    </ligand>
</feature>
<proteinExistence type="inferred from homology"/>
<dbReference type="PRINTS" id="PR00599">
    <property type="entry name" value="MAPEPTIDASE"/>
</dbReference>
<dbReference type="NCBIfam" id="TIGR00500">
    <property type="entry name" value="met_pdase_I"/>
    <property type="match status" value="1"/>
</dbReference>
<dbReference type="InterPro" id="IPR036005">
    <property type="entry name" value="Creatinase/aminopeptidase-like"/>
</dbReference>
<feature type="binding site" evidence="6">
    <location>
        <position position="239"/>
    </location>
    <ligand>
        <name>a divalent metal cation</name>
        <dbReference type="ChEBI" id="CHEBI:60240"/>
        <label>1</label>
    </ligand>
</feature>
<evidence type="ECO:0000256" key="3">
    <source>
        <dbReference type="ARBA" id="ARBA00022670"/>
    </source>
</evidence>
<dbReference type="GO" id="GO:0046872">
    <property type="term" value="F:metal ion binding"/>
    <property type="evidence" value="ECO:0007669"/>
    <property type="project" value="UniProtKB-UniRule"/>
</dbReference>
<feature type="binding site" evidence="6">
    <location>
        <position position="181"/>
    </location>
    <ligand>
        <name>substrate</name>
    </ligand>
</feature>
<keyword evidence="2 6" id="KW-0031">Aminopeptidase</keyword>
<comment type="similarity">
    <text evidence="6">Belongs to the peptidase M24A family. Methionine aminopeptidase type 1 subfamily.</text>
</comment>
<protein>
    <recommendedName>
        <fullName evidence="6 7">Methionine aminopeptidase</fullName>
        <shortName evidence="6">MAP</shortName>
        <shortName evidence="6">MetAP</shortName>
        <ecNumber evidence="6 7">3.4.11.18</ecNumber>
    </recommendedName>
    <alternativeName>
        <fullName evidence="6">Peptidase M</fullName>
    </alternativeName>
</protein>
<feature type="binding site" evidence="6">
    <location>
        <position position="207"/>
    </location>
    <ligand>
        <name>a divalent metal cation</name>
        <dbReference type="ChEBI" id="CHEBI:60240"/>
        <label>2</label>
        <note>catalytic</note>
    </ligand>
</feature>
<dbReference type="InterPro" id="IPR000994">
    <property type="entry name" value="Pept_M24"/>
</dbReference>
<keyword evidence="4 6" id="KW-0479">Metal-binding</keyword>
<feature type="binding site" evidence="6">
    <location>
        <position position="100"/>
    </location>
    <ligand>
        <name>a divalent metal cation</name>
        <dbReference type="ChEBI" id="CHEBI:60240"/>
        <label>1</label>
    </ligand>
</feature>
<keyword evidence="10" id="KW-1185">Reference proteome</keyword>
<evidence type="ECO:0000259" key="8">
    <source>
        <dbReference type="Pfam" id="PF00557"/>
    </source>
</evidence>
<comment type="caution">
    <text evidence="9">The sequence shown here is derived from an EMBL/GenBank/DDBJ whole genome shotgun (WGS) entry which is preliminary data.</text>
</comment>